<dbReference type="SUPFAM" id="SSF88659">
    <property type="entry name" value="Sigma3 and sigma4 domains of RNA polymerase sigma factors"/>
    <property type="match status" value="1"/>
</dbReference>
<evidence type="ECO:0000256" key="1">
    <source>
        <dbReference type="SAM" id="Phobius"/>
    </source>
</evidence>
<evidence type="ECO:0000259" key="2">
    <source>
        <dbReference type="Pfam" id="PF13786"/>
    </source>
</evidence>
<dbReference type="GO" id="GO:0006352">
    <property type="term" value="P:DNA-templated transcription initiation"/>
    <property type="evidence" value="ECO:0007669"/>
    <property type="project" value="InterPro"/>
</dbReference>
<keyword evidence="1" id="KW-1133">Transmembrane helix</keyword>
<accession>A0AAW5EE64</accession>
<dbReference type="InterPro" id="IPR036388">
    <property type="entry name" value="WH-like_DNA-bd_sf"/>
</dbReference>
<protein>
    <submittedName>
        <fullName evidence="3">DUF4179 domain-containing protein</fullName>
    </submittedName>
</protein>
<dbReference type="SUPFAM" id="SSF88946">
    <property type="entry name" value="Sigma2 domain of RNA polymerase sigma factors"/>
    <property type="match status" value="1"/>
</dbReference>
<dbReference type="InterPro" id="IPR025436">
    <property type="entry name" value="DUF4179"/>
</dbReference>
<dbReference type="EMBL" id="JAKTTI010000032">
    <property type="protein sequence ID" value="MCH1627054.1"/>
    <property type="molecule type" value="Genomic_DNA"/>
</dbReference>
<dbReference type="Gene3D" id="2.60.40.1630">
    <property type="entry name" value="bacillus anthracis domain"/>
    <property type="match status" value="1"/>
</dbReference>
<gene>
    <name evidence="3" type="ORF">MJG50_17110</name>
</gene>
<reference evidence="3" key="1">
    <citation type="submission" date="2022-02" db="EMBL/GenBank/DDBJ databases">
        <title>Fredinandcohnia quinoae sp. nov. isolated from Chenopodium quinoa seeds.</title>
        <authorList>
            <person name="Saati-Santamaria Z."/>
            <person name="Flores-Felix J.D."/>
            <person name="Igual J.M."/>
            <person name="Velazquez E."/>
            <person name="Garcia-Fraile P."/>
            <person name="Martinez-Molina E."/>
        </authorList>
    </citation>
    <scope>NUCLEOTIDE SEQUENCE</scope>
    <source>
        <strain evidence="3">SECRCQ15</strain>
    </source>
</reference>
<sequence>MITAETDFILLIKNGEKDIHPILNWFNERKSPLYSLARLYLKDDLEIQEVFYQIIIKVFDEIHKLKDDSSFETWVISAFIEKCRELSTDNPEHASEGELLDVLAHLDHTYKASIVLTYGSEFPMDEVAYILQVPIEIVKSSLYKGIQLLNNDTVSENCKEYHEKFIDYLGRKLNRSEKIELEIHMHQCDTCQKALSAFQEVIYTLKRELNALEITYHFMDIVNQKVIETVNKRTKLKKRRIKRSVIVTSILALILFTGMATNTFTNIYYSWADWRQQEDELIRAYYTSGLGERLNLEQVSNGVKVTIKTAISDEFQTLIYYEIEDLNEENQYMFNYDGISVMTENGALNHAFNPTPLKTEEKNVFRGQFSTEPISTESETIELKLSKLLKANQNYWSVPEEQLEFAEGEWNFKIPVKKQPSTVYELGKNVEIDGVPVKFEKLIIAPTATILQYNIDNYQSNRDIYSLNIDSIETNEKIVKADIYGWNPFYYSGNPNGSQVGFETLIFEDPKTIKVHFGSMYAFVNEQKTYDIDVSKGFPQSFEYQGSEISIDKIEVGNPTKVFMTAEYSKKRSYERLDFQFNTDDREESISTEMVNMEFVIVDRNGKVYEQKEFEEMSLNEKDYITLMERHQYARYYETNMEMDIIKDLSDQEVIPTGLEIRGYQTTTHLEDIIEISLE</sequence>
<dbReference type="Gene3D" id="1.10.10.10">
    <property type="entry name" value="Winged helix-like DNA-binding domain superfamily/Winged helix DNA-binding domain"/>
    <property type="match status" value="1"/>
</dbReference>
<feature type="domain" description="DUF4179" evidence="2">
    <location>
        <begin position="237"/>
        <end position="325"/>
    </location>
</feature>
<dbReference type="RefSeq" id="WP_240256971.1">
    <property type="nucleotide sequence ID" value="NZ_JAKTTI010000032.1"/>
</dbReference>
<proteinExistence type="predicted"/>
<keyword evidence="4" id="KW-1185">Reference proteome</keyword>
<organism evidence="3 4">
    <name type="scientific">Fredinandcohnia quinoae</name>
    <dbReference type="NCBI Taxonomy" id="2918902"/>
    <lineage>
        <taxon>Bacteria</taxon>
        <taxon>Bacillati</taxon>
        <taxon>Bacillota</taxon>
        <taxon>Bacilli</taxon>
        <taxon>Bacillales</taxon>
        <taxon>Bacillaceae</taxon>
        <taxon>Fredinandcohnia</taxon>
    </lineage>
</organism>
<dbReference type="InterPro" id="IPR013324">
    <property type="entry name" value="RNA_pol_sigma_r3/r4-like"/>
</dbReference>
<dbReference type="AlphaFoldDB" id="A0AAW5EE64"/>
<dbReference type="InterPro" id="IPR013325">
    <property type="entry name" value="RNA_pol_sigma_r2"/>
</dbReference>
<keyword evidence="1" id="KW-0472">Membrane</keyword>
<evidence type="ECO:0000313" key="3">
    <source>
        <dbReference type="EMBL" id="MCH1627054.1"/>
    </source>
</evidence>
<evidence type="ECO:0000313" key="4">
    <source>
        <dbReference type="Proteomes" id="UP001431131"/>
    </source>
</evidence>
<feature type="transmembrane region" description="Helical" evidence="1">
    <location>
        <begin position="245"/>
        <end position="271"/>
    </location>
</feature>
<dbReference type="Proteomes" id="UP001431131">
    <property type="component" value="Unassembled WGS sequence"/>
</dbReference>
<dbReference type="Pfam" id="PF13786">
    <property type="entry name" value="DUF4179"/>
    <property type="match status" value="1"/>
</dbReference>
<dbReference type="Gene3D" id="1.10.1740.10">
    <property type="match status" value="1"/>
</dbReference>
<name>A0AAW5EE64_9BACI</name>
<keyword evidence="1" id="KW-0812">Transmembrane</keyword>
<dbReference type="GO" id="GO:0003700">
    <property type="term" value="F:DNA-binding transcription factor activity"/>
    <property type="evidence" value="ECO:0007669"/>
    <property type="project" value="InterPro"/>
</dbReference>
<comment type="caution">
    <text evidence="3">The sequence shown here is derived from an EMBL/GenBank/DDBJ whole genome shotgun (WGS) entry which is preliminary data.</text>
</comment>